<dbReference type="EMBL" id="CP084389">
    <property type="protein sequence ID" value="UZX30473.1"/>
    <property type="molecule type" value="Genomic_DNA"/>
</dbReference>
<evidence type="ECO:0000313" key="1">
    <source>
        <dbReference type="EMBL" id="UZX30473.1"/>
    </source>
</evidence>
<evidence type="ECO:0008006" key="3">
    <source>
        <dbReference type="Google" id="ProtNLM"/>
    </source>
</evidence>
<sequence length="29" mass="3588">MEYYKQKRIKIKLKYTTPIKYRNRALGLA</sequence>
<gene>
    <name evidence="1" type="ORF">LDX53_01510</name>
</gene>
<dbReference type="Proteomes" id="UP001164557">
    <property type="component" value="Chromosome"/>
</dbReference>
<accession>A0AA47GHS5</accession>
<reference evidence="1" key="1">
    <citation type="submission" date="2021-09" db="EMBL/GenBank/DDBJ databases">
        <title>Lactobacillus species from Apis mellifera, Switzerland.</title>
        <authorList>
            <person name="Pfister J."/>
            <person name="Brown A."/>
            <person name="Neumann P."/>
            <person name="Collaud A."/>
            <person name="Retschnig G."/>
            <person name="Perreten V."/>
        </authorList>
    </citation>
    <scope>NUCLEOTIDE SEQUENCE</scope>
    <source>
        <strain evidence="1">IBH002</strain>
    </source>
</reference>
<evidence type="ECO:0000313" key="2">
    <source>
        <dbReference type="Proteomes" id="UP001164557"/>
    </source>
</evidence>
<dbReference type="AlphaFoldDB" id="A0AA47GHS5"/>
<proteinExistence type="predicted"/>
<protein>
    <recommendedName>
        <fullName evidence="3">Integrase catalytic domain-containing protein</fullName>
    </recommendedName>
</protein>
<organism evidence="1 2">
    <name type="scientific">Lactobacillus helsingborgensis</name>
    <dbReference type="NCBI Taxonomy" id="1218494"/>
    <lineage>
        <taxon>Bacteria</taxon>
        <taxon>Bacillati</taxon>
        <taxon>Bacillota</taxon>
        <taxon>Bacilli</taxon>
        <taxon>Lactobacillales</taxon>
        <taxon>Lactobacillaceae</taxon>
        <taxon>Lactobacillus</taxon>
    </lineage>
</organism>
<keyword evidence="2" id="KW-1185">Reference proteome</keyword>
<name>A0AA47GHS5_9LACO</name>
<dbReference type="GO" id="GO:0015074">
    <property type="term" value="P:DNA integration"/>
    <property type="evidence" value="ECO:0007669"/>
    <property type="project" value="InterPro"/>
</dbReference>